<evidence type="ECO:0000313" key="1">
    <source>
        <dbReference type="EMBL" id="CAD6501790.1"/>
    </source>
</evidence>
<evidence type="ECO:0000313" key="2">
    <source>
        <dbReference type="Proteomes" id="UP000683417"/>
    </source>
</evidence>
<sequence>MISTILLSYSKGPFKSTVKLRKKRLSSPSE</sequence>
<name>A0A9W4CZK1_BLUGR</name>
<protein>
    <submittedName>
        <fullName evidence="1">BgTH12-02036</fullName>
    </submittedName>
</protein>
<organism evidence="1 2">
    <name type="scientific">Blumeria graminis f. sp. triticale</name>
    <dbReference type="NCBI Taxonomy" id="1689686"/>
    <lineage>
        <taxon>Eukaryota</taxon>
        <taxon>Fungi</taxon>
        <taxon>Dikarya</taxon>
        <taxon>Ascomycota</taxon>
        <taxon>Pezizomycotina</taxon>
        <taxon>Leotiomycetes</taxon>
        <taxon>Erysiphales</taxon>
        <taxon>Erysiphaceae</taxon>
        <taxon>Blumeria</taxon>
    </lineage>
</organism>
<accession>A0A9W4CZK1</accession>
<reference evidence="1" key="1">
    <citation type="submission" date="2020-10" db="EMBL/GenBank/DDBJ databases">
        <authorList>
            <person name="Muller C M."/>
        </authorList>
    </citation>
    <scope>NUCLEOTIDE SEQUENCE</scope>
    <source>
        <strain evidence="1">THUN-12</strain>
    </source>
</reference>
<comment type="caution">
    <text evidence="1">The sequence shown here is derived from an EMBL/GenBank/DDBJ whole genome shotgun (WGS) entry which is preliminary data.</text>
</comment>
<dbReference type="EMBL" id="CAJHIT010000005">
    <property type="protein sequence ID" value="CAD6501790.1"/>
    <property type="molecule type" value="Genomic_DNA"/>
</dbReference>
<dbReference type="Proteomes" id="UP000683417">
    <property type="component" value="Unassembled WGS sequence"/>
</dbReference>
<proteinExistence type="predicted"/>
<gene>
    <name evidence="1" type="ORF">BGTH12_LOCUS3148</name>
</gene>
<dbReference type="AlphaFoldDB" id="A0A9W4CZK1"/>